<protein>
    <recommendedName>
        <fullName evidence="1">Nucleotidyl transferase domain-containing protein</fullName>
    </recommendedName>
</protein>
<dbReference type="EMBL" id="QXQA01000005">
    <property type="protein sequence ID" value="RIX53092.1"/>
    <property type="molecule type" value="Genomic_DNA"/>
</dbReference>
<dbReference type="InterPro" id="IPR029044">
    <property type="entry name" value="Nucleotide-diphossugar_trans"/>
</dbReference>
<dbReference type="SUPFAM" id="SSF53448">
    <property type="entry name" value="Nucleotide-diphospho-sugar transferases"/>
    <property type="match status" value="1"/>
</dbReference>
<dbReference type="RefSeq" id="WP_119599672.1">
    <property type="nucleotide sequence ID" value="NZ_QXQA01000005.1"/>
</dbReference>
<dbReference type="AlphaFoldDB" id="A0A3A1V0W4"/>
<evidence type="ECO:0000313" key="2">
    <source>
        <dbReference type="EMBL" id="RIX53092.1"/>
    </source>
</evidence>
<accession>A0A3A1V0W4</accession>
<feature type="domain" description="Nucleotidyl transferase" evidence="1">
    <location>
        <begin position="3"/>
        <end position="210"/>
    </location>
</feature>
<dbReference type="PANTHER" id="PTHR46390">
    <property type="entry name" value="MANNOSE-1-PHOSPHATE GUANYLYLTRANSFERASE"/>
    <property type="match status" value="1"/>
</dbReference>
<proteinExistence type="predicted"/>
<gene>
    <name evidence="2" type="ORF">D3P08_10650</name>
</gene>
<evidence type="ECO:0000313" key="3">
    <source>
        <dbReference type="Proteomes" id="UP000266482"/>
    </source>
</evidence>
<sequence>MKIVILSGGPGKRVWPLSDNSMPKQYLPVLDGPGGKQESMVQRLWRQLMTADLMEETSISTCGEQVAPLKRLLGPNVPLICEPAQRGSYSAALLTASYLYTVAGVTPNETVIVLPVDFYVEGEFFHCIRSLPKLLRESGSSVMMVGAKAEHPSPRYGYIVPDPGSGEDWGYDSKVKDYYEKPSEAEAETLAAQGALWNSGVYAFRLEFLLSRLSEAGLPVHYEELYNRYFLLPKISMEDGLIADPKVEKSVIRYDGLWVSLSTWSMLSRQAVIPN</sequence>
<dbReference type="Gene3D" id="3.90.550.10">
    <property type="entry name" value="Spore Coat Polysaccharide Biosynthesis Protein SpsA, Chain A"/>
    <property type="match status" value="1"/>
</dbReference>
<comment type="caution">
    <text evidence="2">The sequence shown here is derived from an EMBL/GenBank/DDBJ whole genome shotgun (WGS) entry which is preliminary data.</text>
</comment>
<evidence type="ECO:0000259" key="1">
    <source>
        <dbReference type="Pfam" id="PF00483"/>
    </source>
</evidence>
<dbReference type="OrthoDB" id="2502204at2"/>
<dbReference type="GO" id="GO:0009298">
    <property type="term" value="P:GDP-mannose biosynthetic process"/>
    <property type="evidence" value="ECO:0007669"/>
    <property type="project" value="TreeGrafter"/>
</dbReference>
<keyword evidence="3" id="KW-1185">Reference proteome</keyword>
<dbReference type="InterPro" id="IPR005835">
    <property type="entry name" value="NTP_transferase_dom"/>
</dbReference>
<dbReference type="PANTHER" id="PTHR46390:SF1">
    <property type="entry name" value="MANNOSE-1-PHOSPHATE GUANYLYLTRANSFERASE"/>
    <property type="match status" value="1"/>
</dbReference>
<dbReference type="Proteomes" id="UP000266482">
    <property type="component" value="Unassembled WGS sequence"/>
</dbReference>
<organism evidence="2 3">
    <name type="scientific">Paenibacillus nanensis</name>
    <dbReference type="NCBI Taxonomy" id="393251"/>
    <lineage>
        <taxon>Bacteria</taxon>
        <taxon>Bacillati</taxon>
        <taxon>Bacillota</taxon>
        <taxon>Bacilli</taxon>
        <taxon>Bacillales</taxon>
        <taxon>Paenibacillaceae</taxon>
        <taxon>Paenibacillus</taxon>
    </lineage>
</organism>
<name>A0A3A1V0W4_9BACL</name>
<reference evidence="2 3" key="1">
    <citation type="submission" date="2018-09" db="EMBL/GenBank/DDBJ databases">
        <title>Paenibacillus aracenensis nov. sp. isolated from a cave in southern Spain.</title>
        <authorList>
            <person name="Jurado V."/>
            <person name="Gutierrez-Patricio S."/>
            <person name="Gonzalez-Pimentel J.L."/>
            <person name="Miller A.Z."/>
            <person name="Laiz L."/>
            <person name="Saiz-Jimenez C."/>
        </authorList>
    </citation>
    <scope>NUCLEOTIDE SEQUENCE [LARGE SCALE GENOMIC DNA]</scope>
    <source>
        <strain evidence="2 3">DSM 22867</strain>
    </source>
</reference>
<dbReference type="InterPro" id="IPR051161">
    <property type="entry name" value="Mannose-6P_isomerase_type2"/>
</dbReference>
<dbReference type="Pfam" id="PF00483">
    <property type="entry name" value="NTP_transferase"/>
    <property type="match status" value="1"/>
</dbReference>
<dbReference type="GO" id="GO:0004475">
    <property type="term" value="F:mannose-1-phosphate guanylyltransferase (GTP) activity"/>
    <property type="evidence" value="ECO:0007669"/>
    <property type="project" value="TreeGrafter"/>
</dbReference>